<accession>A0A6N6VRH7</accession>
<keyword evidence="1" id="KW-1133">Transmembrane helix</keyword>
<gene>
    <name evidence="2" type="ORF">GCL60_07510</name>
</gene>
<feature type="transmembrane region" description="Helical" evidence="1">
    <location>
        <begin position="169"/>
        <end position="189"/>
    </location>
</feature>
<proteinExistence type="predicted"/>
<name>A0A6N6VRH7_9BACT</name>
<sequence length="576" mass="66825">MAEKSKKILNQNTFLFLQVFQTGALQIEKKLKIDSFFSKKIKIGYNSTCELFIPFAQTLIEIGLFKIGRNKVDIILDPRLDGFLNTGNKFGNLKEFTSPRGSLLQLTSIEDPLIVSLDYGSRGKIQYHGYDITFKIEKEFLKKREIKVQPLEKKIFQMPEYDIPIERKIIPISMIITGITFLPIIFWLLKAPMEPISGLINLPQDISIQFISPENIRLLPFIYKNKYDQNDNEKLAIFWVFELMKRWEAAENGKSTNSIIPFLQNAHKYVDNNKKLEDWEKNIFDNYKKIEAERTSKNSERYYSFLKPYPSFSTPISGIDGKSQYITLLKRLKQLEATDKAILEYLEEEHIILKEFYAQNHKAKKLGIVDPPSTGQVLGPQPDKSFKQEFSNYKEAEREAKIAEESSFRKTLNNKTKKMKFSSMNSAIWISNSSLIIPSDFRRTNDKINYDFQYNNMMHNAFYSVGIFKMPPIPPPEAYIDTKMVDFVIFNKKEEIRSCYNSALRKNPGLSGNMTISWKILLSGKASDIVVVESSVHDKNLISCLESRLLVWNFPKPKNGFVTVTYPFQFIITKKK</sequence>
<dbReference type="RefSeq" id="WP_153419945.1">
    <property type="nucleotide sequence ID" value="NZ_WFLM01000003.1"/>
</dbReference>
<keyword evidence="1" id="KW-0812">Transmembrane</keyword>
<reference evidence="2 3" key="1">
    <citation type="submission" date="2019-10" db="EMBL/GenBank/DDBJ databases">
        <title>New species of Slilvanegrellaceae.</title>
        <authorList>
            <person name="Pitt A."/>
            <person name="Hahn M.W."/>
        </authorList>
    </citation>
    <scope>NUCLEOTIDE SEQUENCE [LARGE SCALE GENOMIC DNA]</scope>
    <source>
        <strain evidence="2 3">SP-Ram-0.45-NSY-1</strain>
    </source>
</reference>
<dbReference type="Proteomes" id="UP000437748">
    <property type="component" value="Unassembled WGS sequence"/>
</dbReference>
<dbReference type="NCBIfam" id="NF033768">
    <property type="entry name" value="myxo_SS_tail"/>
    <property type="match status" value="1"/>
</dbReference>
<protein>
    <submittedName>
        <fullName evidence="2">AgmX/PglI C-terminal domain-containing protein</fullName>
    </submittedName>
</protein>
<keyword evidence="1" id="KW-0472">Membrane</keyword>
<evidence type="ECO:0000313" key="2">
    <source>
        <dbReference type="EMBL" id="KAB8038702.1"/>
    </source>
</evidence>
<evidence type="ECO:0000313" key="3">
    <source>
        <dbReference type="Proteomes" id="UP000437748"/>
    </source>
</evidence>
<dbReference type="OrthoDB" id="5290168at2"/>
<evidence type="ECO:0000256" key="1">
    <source>
        <dbReference type="SAM" id="Phobius"/>
    </source>
</evidence>
<dbReference type="InterPro" id="IPR049806">
    <property type="entry name" value="MasK-like_C"/>
</dbReference>
<keyword evidence="3" id="KW-1185">Reference proteome</keyword>
<comment type="caution">
    <text evidence="2">The sequence shown here is derived from an EMBL/GenBank/DDBJ whole genome shotgun (WGS) entry which is preliminary data.</text>
</comment>
<organism evidence="2 3">
    <name type="scientific">Silvanigrella paludirubra</name>
    <dbReference type="NCBI Taxonomy" id="2499159"/>
    <lineage>
        <taxon>Bacteria</taxon>
        <taxon>Pseudomonadati</taxon>
        <taxon>Bdellovibrionota</taxon>
        <taxon>Oligoflexia</taxon>
        <taxon>Silvanigrellales</taxon>
        <taxon>Silvanigrellaceae</taxon>
        <taxon>Silvanigrella</taxon>
    </lineage>
</organism>
<dbReference type="AlphaFoldDB" id="A0A6N6VRH7"/>
<dbReference type="EMBL" id="WFLM01000003">
    <property type="protein sequence ID" value="KAB8038702.1"/>
    <property type="molecule type" value="Genomic_DNA"/>
</dbReference>